<feature type="chain" id="PRO_5046074173" evidence="1">
    <location>
        <begin position="25"/>
        <end position="395"/>
    </location>
</feature>
<name>A0ABT1FS91_9BACT</name>
<keyword evidence="1" id="KW-0732">Signal</keyword>
<reference evidence="2 3" key="1">
    <citation type="submission" date="2022-06" db="EMBL/GenBank/DDBJ databases">
        <title>Runella sp. S5 genome sequencing.</title>
        <authorList>
            <person name="Park S."/>
        </authorList>
    </citation>
    <scope>NUCLEOTIDE SEQUENCE [LARGE SCALE GENOMIC DNA]</scope>
    <source>
        <strain evidence="2 3">S5</strain>
    </source>
</reference>
<feature type="signal peptide" evidence="1">
    <location>
        <begin position="1"/>
        <end position="24"/>
    </location>
</feature>
<accession>A0ABT1FS91</accession>
<dbReference type="RefSeq" id="WP_253530369.1">
    <property type="nucleotide sequence ID" value="NZ_JAMZEL010000009.1"/>
</dbReference>
<protein>
    <submittedName>
        <fullName evidence="2">Right-handed parallel beta-helix repeat-containing protein</fullName>
    </submittedName>
</protein>
<proteinExistence type="predicted"/>
<dbReference type="Proteomes" id="UP001204772">
    <property type="component" value="Unassembled WGS sequence"/>
</dbReference>
<evidence type="ECO:0000313" key="3">
    <source>
        <dbReference type="Proteomes" id="UP001204772"/>
    </source>
</evidence>
<organism evidence="2 3">
    <name type="scientific">Runella salmonicolor</name>
    <dbReference type="NCBI Taxonomy" id="2950278"/>
    <lineage>
        <taxon>Bacteria</taxon>
        <taxon>Pseudomonadati</taxon>
        <taxon>Bacteroidota</taxon>
        <taxon>Cytophagia</taxon>
        <taxon>Cytophagales</taxon>
        <taxon>Spirosomataceae</taxon>
        <taxon>Runella</taxon>
    </lineage>
</organism>
<evidence type="ECO:0000313" key="2">
    <source>
        <dbReference type="EMBL" id="MCP1384631.1"/>
    </source>
</evidence>
<evidence type="ECO:0000256" key="1">
    <source>
        <dbReference type="SAM" id="SignalP"/>
    </source>
</evidence>
<keyword evidence="3" id="KW-1185">Reference proteome</keyword>
<dbReference type="InterPro" id="IPR011050">
    <property type="entry name" value="Pectin_lyase_fold/virulence"/>
</dbReference>
<dbReference type="EMBL" id="JAMZEL010000009">
    <property type="protein sequence ID" value="MCP1384631.1"/>
    <property type="molecule type" value="Genomic_DNA"/>
</dbReference>
<dbReference type="SUPFAM" id="SSF51126">
    <property type="entry name" value="Pectin lyase-like"/>
    <property type="match status" value="1"/>
</dbReference>
<sequence length="395" mass="44926">MNFIGIRPIKYLLFFIGVSVPVFAQHQVGDAGQVFDESRFDPRFPDMKEWAKAGVQGGIPLRNTLKIQKTITPKDNLQEAIDEVAALGGGVILLKNGEYIISKPVTLQSNVILRGESKDQTVLKVVMKKIFFKYAPDQKHLVAFEINNAERVGLEDLTFRYAAVDFEPYDKSDFNAAWDRRVFHEHETRDTTLFVHLVIFRNSRNSWVDNCNFLWAGTHPLGLGNCEHITCRNNFMDRAYVKKDSFHGGYYGCWGSRYCLFYNETVRRIRHFAIMSPGASYNVVYRCDFEVDVNFHDQDYGHNLVEQCRIATPVWHSWDAIGIGAPDKHRPPGPENLLFNNTVISKGVSGYNRKMGAAQPNTVYQVTTEFGKPNVFLRPDAPPKGGTFYAVKAQP</sequence>
<comment type="caution">
    <text evidence="2">The sequence shown here is derived from an EMBL/GenBank/DDBJ whole genome shotgun (WGS) entry which is preliminary data.</text>
</comment>
<dbReference type="Gene3D" id="2.160.20.10">
    <property type="entry name" value="Single-stranded right-handed beta-helix, Pectin lyase-like"/>
    <property type="match status" value="1"/>
</dbReference>
<gene>
    <name evidence="2" type="ORF">NCI00_19505</name>
</gene>
<dbReference type="InterPro" id="IPR012334">
    <property type="entry name" value="Pectin_lyas_fold"/>
</dbReference>